<gene>
    <name evidence="3" type="ORF">KR51_00029280</name>
</gene>
<accession>U5DFL7</accession>
<dbReference type="FunCoup" id="U5DFL7">
    <property type="interactions" value="116"/>
</dbReference>
<dbReference type="OrthoDB" id="9809990at2"/>
<dbReference type="PRINTS" id="PR00069">
    <property type="entry name" value="ALDKETRDTASE"/>
</dbReference>
<dbReference type="EC" id="1.1.1.274" evidence="3"/>
<reference evidence="3 4" key="1">
    <citation type="submission" date="2013-05" db="EMBL/GenBank/DDBJ databases">
        <title>Draft genome sequence of Rubidibacter lacunae KORDI 51-2.</title>
        <authorList>
            <person name="Choi D.H."/>
            <person name="Noh J.H."/>
            <person name="Kwon K.-K."/>
            <person name="Lee J.-H."/>
            <person name="Ryu J.-Y."/>
        </authorList>
    </citation>
    <scope>NUCLEOTIDE SEQUENCE [LARGE SCALE GENOMIC DNA]</scope>
    <source>
        <strain evidence="3 4">KORDI 51-2</strain>
    </source>
</reference>
<feature type="domain" description="NADP-dependent oxidoreductase" evidence="2">
    <location>
        <begin position="16"/>
        <end position="304"/>
    </location>
</feature>
<evidence type="ECO:0000256" key="1">
    <source>
        <dbReference type="ARBA" id="ARBA00023002"/>
    </source>
</evidence>
<dbReference type="RefSeq" id="WP_022608509.1">
    <property type="nucleotide sequence ID" value="NZ_ASSJ01000076.1"/>
</dbReference>
<dbReference type="PATRIC" id="fig|582515.4.peg.3284"/>
<dbReference type="InParanoid" id="U5DFL7"/>
<evidence type="ECO:0000313" key="3">
    <source>
        <dbReference type="EMBL" id="ERN40391.1"/>
    </source>
</evidence>
<organism evidence="3 4">
    <name type="scientific">Rubidibacter lacunae KORDI 51-2</name>
    <dbReference type="NCBI Taxonomy" id="582515"/>
    <lineage>
        <taxon>Bacteria</taxon>
        <taxon>Bacillati</taxon>
        <taxon>Cyanobacteriota</taxon>
        <taxon>Cyanophyceae</taxon>
        <taxon>Oscillatoriophycideae</taxon>
        <taxon>Chroococcales</taxon>
        <taxon>Aphanothecaceae</taxon>
        <taxon>Rubidibacter</taxon>
    </lineage>
</organism>
<dbReference type="SUPFAM" id="SSF51430">
    <property type="entry name" value="NAD(P)-linked oxidoreductase"/>
    <property type="match status" value="1"/>
</dbReference>
<dbReference type="GO" id="GO:0005829">
    <property type="term" value="C:cytosol"/>
    <property type="evidence" value="ECO:0007669"/>
    <property type="project" value="TreeGrafter"/>
</dbReference>
<dbReference type="eggNOG" id="COG0667">
    <property type="taxonomic scope" value="Bacteria"/>
</dbReference>
<proteinExistence type="predicted"/>
<dbReference type="PANTHER" id="PTHR43364:SF4">
    <property type="entry name" value="NAD(P)-LINKED OXIDOREDUCTASE SUPERFAMILY PROTEIN"/>
    <property type="match status" value="1"/>
</dbReference>
<protein>
    <submittedName>
        <fullName evidence="3">Putative oxidoreductase</fullName>
        <ecNumber evidence="3">1.1.1.274</ecNumber>
    </submittedName>
</protein>
<dbReference type="Gene3D" id="3.20.20.100">
    <property type="entry name" value="NADP-dependent oxidoreductase domain"/>
    <property type="match status" value="1"/>
</dbReference>
<evidence type="ECO:0000313" key="4">
    <source>
        <dbReference type="Proteomes" id="UP000016960"/>
    </source>
</evidence>
<comment type="caution">
    <text evidence="3">The sequence shown here is derived from an EMBL/GenBank/DDBJ whole genome shotgun (WGS) entry which is preliminary data.</text>
</comment>
<dbReference type="Pfam" id="PF00248">
    <property type="entry name" value="Aldo_ket_red"/>
    <property type="match status" value="1"/>
</dbReference>
<dbReference type="STRING" id="582515.KR51_00029280"/>
<dbReference type="InterPro" id="IPR050523">
    <property type="entry name" value="AKR_Detox_Biosynth"/>
</dbReference>
<dbReference type="GO" id="GO:0050580">
    <property type="term" value="F:2,5-didehydrogluconate reductase activity"/>
    <property type="evidence" value="ECO:0007669"/>
    <property type="project" value="UniProtKB-EC"/>
</dbReference>
<dbReference type="CDD" id="cd19085">
    <property type="entry name" value="AKR_AKR11B3"/>
    <property type="match status" value="1"/>
</dbReference>
<dbReference type="PANTHER" id="PTHR43364">
    <property type="entry name" value="NADH-SPECIFIC METHYLGLYOXAL REDUCTASE-RELATED"/>
    <property type="match status" value="1"/>
</dbReference>
<dbReference type="Proteomes" id="UP000016960">
    <property type="component" value="Unassembled WGS sequence"/>
</dbReference>
<dbReference type="InterPro" id="IPR020471">
    <property type="entry name" value="AKR"/>
</dbReference>
<dbReference type="InterPro" id="IPR023210">
    <property type="entry name" value="NADP_OxRdtase_dom"/>
</dbReference>
<dbReference type="EMBL" id="ASSJ01000076">
    <property type="protein sequence ID" value="ERN40391.1"/>
    <property type="molecule type" value="Genomic_DNA"/>
</dbReference>
<evidence type="ECO:0000259" key="2">
    <source>
        <dbReference type="Pfam" id="PF00248"/>
    </source>
</evidence>
<dbReference type="InterPro" id="IPR018170">
    <property type="entry name" value="Aldo/ket_reductase_CS"/>
</dbReference>
<dbReference type="AlphaFoldDB" id="U5DFL7"/>
<keyword evidence="1 3" id="KW-0560">Oxidoreductase</keyword>
<keyword evidence="4" id="KW-1185">Reference proteome</keyword>
<name>U5DFL7_9CHRO</name>
<sequence>MDKQLLGTSDVRISQLLLGTWQTGKTMWAGIEDDGSIATIRAALDVGMTTIDTAEVYGKGHSEVVIGRALAGVQRDRYELASKVFADRLGRDDVIAACEQSLQRLQTDYLDLYQIHWPAGSFGTERVPIADTMDALTRLKTDGKIRAIGVSNFNRAQLVEAARHGRIDSLQPPYSLFWRHAEAELIPYCIANDISVLAYSSMAQGLLAGKFSRNHQFAEGDHRAEGKLFQGETFQCALDAVDRLRPIAARHHCSLAQLALAWVVAQPNTAAIAGARSPLQVTDNAGASRICLSAIDLKELDAISRPLQDRLDLNNPVLWDFVY</sequence>
<dbReference type="InterPro" id="IPR036812">
    <property type="entry name" value="NAD(P)_OxRdtase_dom_sf"/>
</dbReference>
<dbReference type="PROSITE" id="PS00062">
    <property type="entry name" value="ALDOKETO_REDUCTASE_2"/>
    <property type="match status" value="1"/>
</dbReference>